<dbReference type="GO" id="GO:0016740">
    <property type="term" value="F:transferase activity"/>
    <property type="evidence" value="ECO:0007669"/>
    <property type="project" value="UniProtKB-KW"/>
</dbReference>
<evidence type="ECO:0000256" key="3">
    <source>
        <dbReference type="ARBA" id="ARBA00022691"/>
    </source>
</evidence>
<keyword evidence="7" id="KW-1185">Reference proteome</keyword>
<dbReference type="OrthoDB" id="2094832at2759"/>
<name>A0A8E2DZL3_9PEZI</name>
<evidence type="ECO:0000256" key="2">
    <source>
        <dbReference type="ARBA" id="ARBA00022679"/>
    </source>
</evidence>
<dbReference type="Gene3D" id="3.40.50.150">
    <property type="entry name" value="Vaccinia Virus protein VP39"/>
    <property type="match status" value="1"/>
</dbReference>
<dbReference type="Pfam" id="PF13847">
    <property type="entry name" value="Methyltransf_31"/>
    <property type="match status" value="1"/>
</dbReference>
<comment type="pathway">
    <text evidence="1">Secondary metabolite biosynthesis.</text>
</comment>
<comment type="similarity">
    <text evidence="4">Belongs to the class I-like SAM-binding methyltransferase superfamily.</text>
</comment>
<keyword evidence="2" id="KW-0808">Transferase</keyword>
<evidence type="ECO:0000256" key="4">
    <source>
        <dbReference type="ARBA" id="ARBA00038314"/>
    </source>
</evidence>
<reference evidence="6 7" key="1">
    <citation type="journal article" date="2016" name="Nat. Commun.">
        <title>Ectomycorrhizal ecology is imprinted in the genome of the dominant symbiotic fungus Cenococcum geophilum.</title>
        <authorList>
            <consortium name="DOE Joint Genome Institute"/>
            <person name="Peter M."/>
            <person name="Kohler A."/>
            <person name="Ohm R.A."/>
            <person name="Kuo A."/>
            <person name="Krutzmann J."/>
            <person name="Morin E."/>
            <person name="Arend M."/>
            <person name="Barry K.W."/>
            <person name="Binder M."/>
            <person name="Choi C."/>
            <person name="Clum A."/>
            <person name="Copeland A."/>
            <person name="Grisel N."/>
            <person name="Haridas S."/>
            <person name="Kipfer T."/>
            <person name="LaButti K."/>
            <person name="Lindquist E."/>
            <person name="Lipzen A."/>
            <person name="Maire R."/>
            <person name="Meier B."/>
            <person name="Mihaltcheva S."/>
            <person name="Molinier V."/>
            <person name="Murat C."/>
            <person name="Poggeler S."/>
            <person name="Quandt C.A."/>
            <person name="Sperisen C."/>
            <person name="Tritt A."/>
            <person name="Tisserant E."/>
            <person name="Crous P.W."/>
            <person name="Henrissat B."/>
            <person name="Nehls U."/>
            <person name="Egli S."/>
            <person name="Spatafora J.W."/>
            <person name="Grigoriev I.V."/>
            <person name="Martin F.M."/>
        </authorList>
    </citation>
    <scope>NUCLEOTIDE SEQUENCE [LARGE SCALE GENOMIC DNA]</scope>
    <source>
        <strain evidence="6 7">CBS 459.81</strain>
    </source>
</reference>
<proteinExistence type="inferred from homology"/>
<evidence type="ECO:0000313" key="7">
    <source>
        <dbReference type="Proteomes" id="UP000250266"/>
    </source>
</evidence>
<dbReference type="Proteomes" id="UP000250266">
    <property type="component" value="Unassembled WGS sequence"/>
</dbReference>
<evidence type="ECO:0000259" key="5">
    <source>
        <dbReference type="Pfam" id="PF13847"/>
    </source>
</evidence>
<dbReference type="SUPFAM" id="SSF53335">
    <property type="entry name" value="S-adenosyl-L-methionine-dependent methyltransferases"/>
    <property type="match status" value="1"/>
</dbReference>
<dbReference type="AlphaFoldDB" id="A0A8E2DZL3"/>
<keyword evidence="3" id="KW-0949">S-adenosyl-L-methionine</keyword>
<organism evidence="6 7">
    <name type="scientific">Lepidopterella palustris CBS 459.81</name>
    <dbReference type="NCBI Taxonomy" id="1314670"/>
    <lineage>
        <taxon>Eukaryota</taxon>
        <taxon>Fungi</taxon>
        <taxon>Dikarya</taxon>
        <taxon>Ascomycota</taxon>
        <taxon>Pezizomycotina</taxon>
        <taxon>Dothideomycetes</taxon>
        <taxon>Pleosporomycetidae</taxon>
        <taxon>Mytilinidiales</taxon>
        <taxon>Argynnaceae</taxon>
        <taxon>Lepidopterella</taxon>
    </lineage>
</organism>
<dbReference type="PANTHER" id="PTHR35897">
    <property type="entry name" value="METHYLTRANSFERASE AUSD"/>
    <property type="match status" value="1"/>
</dbReference>
<dbReference type="InterPro" id="IPR051654">
    <property type="entry name" value="Meroterpenoid_MTases"/>
</dbReference>
<protein>
    <recommendedName>
        <fullName evidence="5">Methyltransferase domain-containing protein</fullName>
    </recommendedName>
</protein>
<accession>A0A8E2DZL3</accession>
<dbReference type="InterPro" id="IPR029063">
    <property type="entry name" value="SAM-dependent_MTases_sf"/>
</dbReference>
<dbReference type="PANTHER" id="PTHR35897:SF1">
    <property type="entry name" value="METHYLTRANSFERASE AUSD"/>
    <property type="match status" value="1"/>
</dbReference>
<evidence type="ECO:0000313" key="6">
    <source>
        <dbReference type="EMBL" id="OCK74558.1"/>
    </source>
</evidence>
<dbReference type="EMBL" id="KV745455">
    <property type="protein sequence ID" value="OCK74558.1"/>
    <property type="molecule type" value="Genomic_DNA"/>
</dbReference>
<dbReference type="InterPro" id="IPR025714">
    <property type="entry name" value="Methyltranfer_dom"/>
</dbReference>
<gene>
    <name evidence="6" type="ORF">K432DRAFT_386739</name>
</gene>
<feature type="domain" description="Methyltransferase" evidence="5">
    <location>
        <begin position="145"/>
        <end position="243"/>
    </location>
</feature>
<evidence type="ECO:0000256" key="1">
    <source>
        <dbReference type="ARBA" id="ARBA00005179"/>
    </source>
</evidence>
<sequence length="351" mass="38782">MSAEWNDNTRAIDDTTPKSQPHLSYLTRIVHKLYPPPRPLYGPCSLSGTGNEPKGIASLLYKAFPPNLQTDVPWYSPSIATKLKASGQLYSSYTGLEGTDLVRHVQTIRDRAWAIAPYPCIGRGWFLLPGLSGLKIWAEVVETAKEGKTVLDLGCGLGQDLRRLRAEVGAAAKLYAIDARKEMWELGCELFCDGKEPVAKFLCADARIRHPDNSNASLGDGGWLNEIRGSIDVVIMSQVLDLFFWSEQIAIGRTIVELSNVGTKVVGCTFGTVQGSAGEHKSEGDLGFSRMYHDDRSFGTLWLDIGKATATTWKVEAELVELEEWGFDEDDIAWMTEPIPRGLNFVVIRES</sequence>
<dbReference type="CDD" id="cd02440">
    <property type="entry name" value="AdoMet_MTases"/>
    <property type="match status" value="1"/>
</dbReference>